<dbReference type="STRING" id="1120964.GCA_001313265_04760"/>
<gene>
    <name evidence="1" type="ORF">SAMN03080598_00385</name>
</gene>
<dbReference type="Gene3D" id="3.40.50.2000">
    <property type="entry name" value="Glycogen Phosphorylase B"/>
    <property type="match status" value="2"/>
</dbReference>
<name>A0A1H5SCB6_9BACT</name>
<dbReference type="AlphaFoldDB" id="A0A1H5SCB6"/>
<dbReference type="Pfam" id="PF13692">
    <property type="entry name" value="Glyco_trans_1_4"/>
    <property type="match status" value="1"/>
</dbReference>
<organism evidence="1 2">
    <name type="scientific">Algoriphagus boritolerans DSM 17298 = JCM 18970</name>
    <dbReference type="NCBI Taxonomy" id="1120964"/>
    <lineage>
        <taxon>Bacteria</taxon>
        <taxon>Pseudomonadati</taxon>
        <taxon>Bacteroidota</taxon>
        <taxon>Cytophagia</taxon>
        <taxon>Cytophagales</taxon>
        <taxon>Cyclobacteriaceae</taxon>
        <taxon>Algoriphagus</taxon>
    </lineage>
</organism>
<dbReference type="SUPFAM" id="SSF53756">
    <property type="entry name" value="UDP-Glycosyltransferase/glycogen phosphorylase"/>
    <property type="match status" value="1"/>
</dbReference>
<dbReference type="GO" id="GO:0016740">
    <property type="term" value="F:transferase activity"/>
    <property type="evidence" value="ECO:0007669"/>
    <property type="project" value="UniProtKB-KW"/>
</dbReference>
<dbReference type="CDD" id="cd03801">
    <property type="entry name" value="GT4_PimA-like"/>
    <property type="match status" value="1"/>
</dbReference>
<proteinExistence type="predicted"/>
<dbReference type="OrthoDB" id="9790710at2"/>
<accession>A0A1H5SCB6</accession>
<keyword evidence="2" id="KW-1185">Reference proteome</keyword>
<dbReference type="Proteomes" id="UP000236736">
    <property type="component" value="Unassembled WGS sequence"/>
</dbReference>
<dbReference type="PANTHER" id="PTHR12526">
    <property type="entry name" value="GLYCOSYLTRANSFERASE"/>
    <property type="match status" value="1"/>
</dbReference>
<dbReference type="PANTHER" id="PTHR12526:SF630">
    <property type="entry name" value="GLYCOSYLTRANSFERASE"/>
    <property type="match status" value="1"/>
</dbReference>
<dbReference type="EMBL" id="FNVR01000001">
    <property type="protein sequence ID" value="SEF48222.1"/>
    <property type="molecule type" value="Genomic_DNA"/>
</dbReference>
<evidence type="ECO:0000313" key="1">
    <source>
        <dbReference type="EMBL" id="SEF48222.1"/>
    </source>
</evidence>
<protein>
    <submittedName>
        <fullName evidence="1">Glycosyltransferase involved in cell wall bisynthesis</fullName>
    </submittedName>
</protein>
<evidence type="ECO:0000313" key="2">
    <source>
        <dbReference type="Proteomes" id="UP000236736"/>
    </source>
</evidence>
<keyword evidence="1" id="KW-0808">Transferase</keyword>
<dbReference type="RefSeq" id="WP_103923086.1">
    <property type="nucleotide sequence ID" value="NZ_FNVR01000001.1"/>
</dbReference>
<reference evidence="2" key="1">
    <citation type="submission" date="2016-10" db="EMBL/GenBank/DDBJ databases">
        <authorList>
            <person name="Varghese N."/>
            <person name="Submissions S."/>
        </authorList>
    </citation>
    <scope>NUCLEOTIDE SEQUENCE [LARGE SCALE GENOMIC DNA]</scope>
    <source>
        <strain evidence="2">DSM 17298</strain>
    </source>
</reference>
<sequence>MNLFFLSSNFVPQHVNWIRKLIVDYNVKIYCIHISKKFQYIPLGIESFYHFKKSELSRIEMFNLILEVKPSLMYVAGYADRDFLWLGKKTRNVLRIPVISGCDTQWRGEFRQWIGLLISKWIIRPSFSHFIVSGVYQYEWVRKLGYKKENILFNMYSADNFLFNCVDISRKELNYPHSFIFVGRFVEEKGIGYLVKAWDSIIDKCGWTLTLIGDGPLKDLYSGRNDIIIKDYMSQDVLIKEIQKSGCFILPSIFEPWAVVIHEFACAGLPIIATEVCGATPHFVINGFNGLSIKSKNVNSLIKAMEFIINRSDSELFVMAKNSRKLSNNITQEISAASLMSVLFKLN</sequence>